<organism evidence="1 2">
    <name type="scientific">Effrenium voratum</name>
    <dbReference type="NCBI Taxonomy" id="2562239"/>
    <lineage>
        <taxon>Eukaryota</taxon>
        <taxon>Sar</taxon>
        <taxon>Alveolata</taxon>
        <taxon>Dinophyceae</taxon>
        <taxon>Suessiales</taxon>
        <taxon>Symbiodiniaceae</taxon>
        <taxon>Effrenium</taxon>
    </lineage>
</organism>
<dbReference type="EMBL" id="CAUJNA010002413">
    <property type="protein sequence ID" value="CAJ1392785.1"/>
    <property type="molecule type" value="Genomic_DNA"/>
</dbReference>
<proteinExistence type="predicted"/>
<keyword evidence="2" id="KW-1185">Reference proteome</keyword>
<accession>A0AA36MZS1</accession>
<sequence length="165" mass="19247">MLLFVGLTEVSFLPAKAILRLELKAETEQVREQLGLLLRSRNCVSNLDICNFLSLGMSTYFNSSETHKEGRCLVRRHESTEDYFMNRRRQRCSFCCLRCDCRLQLRVARGLEERWLVLRKDGIALFASLMDGDPKDMLFFDTSFARAHSGQQEEDRWSKLGLQKE</sequence>
<evidence type="ECO:0000313" key="1">
    <source>
        <dbReference type="EMBL" id="CAJ1392785.1"/>
    </source>
</evidence>
<evidence type="ECO:0000313" key="2">
    <source>
        <dbReference type="Proteomes" id="UP001178507"/>
    </source>
</evidence>
<comment type="caution">
    <text evidence="1">The sequence shown here is derived from an EMBL/GenBank/DDBJ whole genome shotgun (WGS) entry which is preliminary data.</text>
</comment>
<protein>
    <submittedName>
        <fullName evidence="1">Uncharacterized protein</fullName>
    </submittedName>
</protein>
<dbReference type="AlphaFoldDB" id="A0AA36MZS1"/>
<gene>
    <name evidence="1" type="ORF">EVOR1521_LOCUS17798</name>
</gene>
<name>A0AA36MZS1_9DINO</name>
<reference evidence="1" key="1">
    <citation type="submission" date="2023-08" db="EMBL/GenBank/DDBJ databases">
        <authorList>
            <person name="Chen Y."/>
            <person name="Shah S."/>
            <person name="Dougan E. K."/>
            <person name="Thang M."/>
            <person name="Chan C."/>
        </authorList>
    </citation>
    <scope>NUCLEOTIDE SEQUENCE</scope>
</reference>
<dbReference type="Proteomes" id="UP001178507">
    <property type="component" value="Unassembled WGS sequence"/>
</dbReference>